<comment type="caution">
    <text evidence="1">The sequence shown here is derived from an EMBL/GenBank/DDBJ whole genome shotgun (WGS) entry which is preliminary data.</text>
</comment>
<gene>
    <name evidence="1" type="ORF">RRG08_019993</name>
</gene>
<organism evidence="1 2">
    <name type="scientific">Elysia crispata</name>
    <name type="common">lettuce slug</name>
    <dbReference type="NCBI Taxonomy" id="231223"/>
    <lineage>
        <taxon>Eukaryota</taxon>
        <taxon>Metazoa</taxon>
        <taxon>Spiralia</taxon>
        <taxon>Lophotrochozoa</taxon>
        <taxon>Mollusca</taxon>
        <taxon>Gastropoda</taxon>
        <taxon>Heterobranchia</taxon>
        <taxon>Euthyneura</taxon>
        <taxon>Panpulmonata</taxon>
        <taxon>Sacoglossa</taxon>
        <taxon>Placobranchoidea</taxon>
        <taxon>Plakobranchidae</taxon>
        <taxon>Elysia</taxon>
    </lineage>
</organism>
<name>A0AAE1EDG8_9GAST</name>
<keyword evidence="2" id="KW-1185">Reference proteome</keyword>
<accession>A0AAE1EDG8</accession>
<dbReference type="Proteomes" id="UP001283361">
    <property type="component" value="Unassembled WGS sequence"/>
</dbReference>
<dbReference type="EMBL" id="JAWDGP010000205">
    <property type="protein sequence ID" value="KAK3802892.1"/>
    <property type="molecule type" value="Genomic_DNA"/>
</dbReference>
<dbReference type="AlphaFoldDB" id="A0AAE1EDG8"/>
<sequence length="93" mass="10709">MFYKLETAPIYDREDKCSTNWRQHQSTTGRINVLQTGDSTNLRQGGYMFYKLETAPTCDREDKCSTNWRQHQSTTGRINVLQTGDSTNLRQGG</sequence>
<protein>
    <submittedName>
        <fullName evidence="1">Uncharacterized protein</fullName>
    </submittedName>
</protein>
<proteinExistence type="predicted"/>
<evidence type="ECO:0000313" key="1">
    <source>
        <dbReference type="EMBL" id="KAK3802892.1"/>
    </source>
</evidence>
<evidence type="ECO:0000313" key="2">
    <source>
        <dbReference type="Proteomes" id="UP001283361"/>
    </source>
</evidence>
<reference evidence="1" key="1">
    <citation type="journal article" date="2023" name="G3 (Bethesda)">
        <title>A reference genome for the long-term kleptoplast-retaining sea slug Elysia crispata morphotype clarki.</title>
        <authorList>
            <person name="Eastman K.E."/>
            <person name="Pendleton A.L."/>
            <person name="Shaikh M.A."/>
            <person name="Suttiyut T."/>
            <person name="Ogas R."/>
            <person name="Tomko P."/>
            <person name="Gavelis G."/>
            <person name="Widhalm J.R."/>
            <person name="Wisecaver J.H."/>
        </authorList>
    </citation>
    <scope>NUCLEOTIDE SEQUENCE</scope>
    <source>
        <strain evidence="1">ECLA1</strain>
    </source>
</reference>